<comment type="function">
    <text evidence="7">Binds to the 23S rRNA.</text>
</comment>
<dbReference type="GO" id="GO:0019843">
    <property type="term" value="F:rRNA binding"/>
    <property type="evidence" value="ECO:0007669"/>
    <property type="project" value="UniProtKB-UniRule"/>
</dbReference>
<evidence type="ECO:0000259" key="9">
    <source>
        <dbReference type="Pfam" id="PF01281"/>
    </source>
</evidence>
<dbReference type="InterPro" id="IPR000244">
    <property type="entry name" value="Ribosomal_bL9"/>
</dbReference>
<comment type="caution">
    <text evidence="11">The sequence shown here is derived from an EMBL/GenBank/DDBJ whole genome shotgun (WGS) entry which is preliminary data.</text>
</comment>
<dbReference type="Gene3D" id="3.40.5.10">
    <property type="entry name" value="Ribosomal protein L9, N-terminal domain"/>
    <property type="match status" value="1"/>
</dbReference>
<evidence type="ECO:0000256" key="6">
    <source>
        <dbReference type="ARBA" id="ARBA00035292"/>
    </source>
</evidence>
<dbReference type="GO" id="GO:0005840">
    <property type="term" value="C:ribosome"/>
    <property type="evidence" value="ECO:0007669"/>
    <property type="project" value="UniProtKB-KW"/>
</dbReference>
<dbReference type="Proteomes" id="UP000177269">
    <property type="component" value="Unassembled WGS sequence"/>
</dbReference>
<evidence type="ECO:0000256" key="2">
    <source>
        <dbReference type="ARBA" id="ARBA00022730"/>
    </source>
</evidence>
<proteinExistence type="inferred from homology"/>
<dbReference type="Pfam" id="PF03948">
    <property type="entry name" value="Ribosomal_L9_C"/>
    <property type="match status" value="1"/>
</dbReference>
<evidence type="ECO:0000313" key="11">
    <source>
        <dbReference type="EMBL" id="OHA42589.1"/>
    </source>
</evidence>
<dbReference type="NCBIfam" id="TIGR00158">
    <property type="entry name" value="L9"/>
    <property type="match status" value="1"/>
</dbReference>
<dbReference type="InterPro" id="IPR036791">
    <property type="entry name" value="Ribosomal_bL9_C_sf"/>
</dbReference>
<feature type="domain" description="Large ribosomal subunit protein bL9 C-terminal" evidence="10">
    <location>
        <begin position="72"/>
        <end position="142"/>
    </location>
</feature>
<evidence type="ECO:0000256" key="8">
    <source>
        <dbReference type="SAM" id="MobiDB-lite"/>
    </source>
</evidence>
<comment type="similarity">
    <text evidence="1 7">Belongs to the bacterial ribosomal protein bL9 family.</text>
</comment>
<dbReference type="SUPFAM" id="SSF55658">
    <property type="entry name" value="L9 N-domain-like"/>
    <property type="match status" value="1"/>
</dbReference>
<evidence type="ECO:0000256" key="1">
    <source>
        <dbReference type="ARBA" id="ARBA00010605"/>
    </source>
</evidence>
<dbReference type="Pfam" id="PF01281">
    <property type="entry name" value="Ribosomal_L9_N"/>
    <property type="match status" value="1"/>
</dbReference>
<feature type="region of interest" description="Disordered" evidence="8">
    <location>
        <begin position="41"/>
        <end position="60"/>
    </location>
</feature>
<keyword evidence="3 7" id="KW-0694">RNA-binding</keyword>
<organism evidence="11 12">
    <name type="scientific">Candidatus Taylorbacteria bacterium RIFCSPLOWO2_12_FULL_43_20</name>
    <dbReference type="NCBI Taxonomy" id="1802332"/>
    <lineage>
        <taxon>Bacteria</taxon>
        <taxon>Candidatus Tayloriibacteriota</taxon>
    </lineage>
</organism>
<keyword evidence="5 7" id="KW-0687">Ribonucleoprotein</keyword>
<keyword evidence="4 7" id="KW-0689">Ribosomal protein</keyword>
<gene>
    <name evidence="7" type="primary">rplI</name>
    <name evidence="11" type="ORF">A3G52_00020</name>
</gene>
<keyword evidence="2 7" id="KW-0699">rRNA-binding</keyword>
<dbReference type="InterPro" id="IPR020069">
    <property type="entry name" value="Ribosomal_bL9_C"/>
</dbReference>
<evidence type="ECO:0000256" key="4">
    <source>
        <dbReference type="ARBA" id="ARBA00022980"/>
    </source>
</evidence>
<name>A0A1G2P4F1_9BACT</name>
<dbReference type="InterPro" id="IPR020070">
    <property type="entry name" value="Ribosomal_bL9_N"/>
</dbReference>
<feature type="domain" description="Ribosomal protein L9" evidence="9">
    <location>
        <begin position="1"/>
        <end position="47"/>
    </location>
</feature>
<dbReference type="InterPro" id="IPR036935">
    <property type="entry name" value="Ribosomal_bL9_N_sf"/>
</dbReference>
<dbReference type="EMBL" id="MHSK01000009">
    <property type="protein sequence ID" value="OHA42589.1"/>
    <property type="molecule type" value="Genomic_DNA"/>
</dbReference>
<dbReference type="SUPFAM" id="SSF55653">
    <property type="entry name" value="Ribosomal protein L9 C-domain"/>
    <property type="match status" value="1"/>
</dbReference>
<dbReference type="InterPro" id="IPR020594">
    <property type="entry name" value="Ribosomal_bL9_bac/chp"/>
</dbReference>
<evidence type="ECO:0000256" key="3">
    <source>
        <dbReference type="ARBA" id="ARBA00022884"/>
    </source>
</evidence>
<reference evidence="11 12" key="1">
    <citation type="journal article" date="2016" name="Nat. Commun.">
        <title>Thousands of microbial genomes shed light on interconnected biogeochemical processes in an aquifer system.</title>
        <authorList>
            <person name="Anantharaman K."/>
            <person name="Brown C.T."/>
            <person name="Hug L.A."/>
            <person name="Sharon I."/>
            <person name="Castelle C.J."/>
            <person name="Probst A.J."/>
            <person name="Thomas B.C."/>
            <person name="Singh A."/>
            <person name="Wilkins M.J."/>
            <person name="Karaoz U."/>
            <person name="Brodie E.L."/>
            <person name="Williams K.H."/>
            <person name="Hubbard S.S."/>
            <person name="Banfield J.F."/>
        </authorList>
    </citation>
    <scope>NUCLEOTIDE SEQUENCE [LARGE SCALE GENOMIC DNA]</scope>
</reference>
<evidence type="ECO:0000256" key="5">
    <source>
        <dbReference type="ARBA" id="ARBA00023274"/>
    </source>
</evidence>
<dbReference type="HAMAP" id="MF_00503">
    <property type="entry name" value="Ribosomal_bL9"/>
    <property type="match status" value="1"/>
</dbReference>
<protein>
    <recommendedName>
        <fullName evidence="6 7">Large ribosomal subunit protein bL9</fullName>
    </recommendedName>
</protein>
<dbReference type="GO" id="GO:0003735">
    <property type="term" value="F:structural constituent of ribosome"/>
    <property type="evidence" value="ECO:0007669"/>
    <property type="project" value="InterPro"/>
</dbReference>
<dbReference type="Gene3D" id="3.10.430.100">
    <property type="entry name" value="Ribosomal protein L9, C-terminal domain"/>
    <property type="match status" value="1"/>
</dbReference>
<accession>A0A1G2P4F1</accession>
<evidence type="ECO:0000256" key="7">
    <source>
        <dbReference type="HAMAP-Rule" id="MF_00503"/>
    </source>
</evidence>
<dbReference type="InterPro" id="IPR009027">
    <property type="entry name" value="Ribosomal_bL9/RNase_H1_N"/>
</dbReference>
<dbReference type="GO" id="GO:1990904">
    <property type="term" value="C:ribonucleoprotein complex"/>
    <property type="evidence" value="ECO:0007669"/>
    <property type="project" value="UniProtKB-KW"/>
</dbReference>
<dbReference type="PANTHER" id="PTHR21368">
    <property type="entry name" value="50S RIBOSOMAL PROTEIN L9"/>
    <property type="match status" value="1"/>
</dbReference>
<dbReference type="AlphaFoldDB" id="A0A1G2P4F1"/>
<evidence type="ECO:0000259" key="10">
    <source>
        <dbReference type="Pfam" id="PF03948"/>
    </source>
</evidence>
<feature type="compositionally biased region" description="Basic and acidic residues" evidence="8">
    <location>
        <begin position="43"/>
        <end position="60"/>
    </location>
</feature>
<dbReference type="GO" id="GO:0006412">
    <property type="term" value="P:translation"/>
    <property type="evidence" value="ECO:0007669"/>
    <property type="project" value="UniProtKB-UniRule"/>
</dbReference>
<sequence>MKVILLNDVPKVGRRNEVRDVSSGYALNFLIPRGMAKQADAGSVKKLEHDKATRDEKKKKEDEILARGLDSIKGMTLEMTKKANDKGHLFASVHVDEIVALIKERTGLDLDPSHIDYDKPIKELGEHELGIKASDKQVNVKILLK</sequence>
<evidence type="ECO:0000313" key="12">
    <source>
        <dbReference type="Proteomes" id="UP000177269"/>
    </source>
</evidence>